<keyword evidence="1" id="KW-1133">Transmembrane helix</keyword>
<evidence type="ECO:0000256" key="1">
    <source>
        <dbReference type="SAM" id="Phobius"/>
    </source>
</evidence>
<dbReference type="AlphaFoldDB" id="A0A2X2RPZ1"/>
<proteinExistence type="predicted"/>
<name>A0A2X2RPZ1_CAPOC</name>
<dbReference type="EMBL" id="UARG01000017">
    <property type="protein sequence ID" value="SQA78571.1"/>
    <property type="molecule type" value="Genomic_DNA"/>
</dbReference>
<reference evidence="2 4" key="1">
    <citation type="submission" date="2018-06" db="EMBL/GenBank/DDBJ databases">
        <authorList>
            <consortium name="Pathogen Informatics"/>
            <person name="Doyle S."/>
        </authorList>
    </citation>
    <scope>NUCLEOTIDE SEQUENCE [LARGE SCALE GENOMIC DNA]</scope>
    <source>
        <strain evidence="2 4">NCTC11546</strain>
    </source>
</reference>
<accession>A0A2X2RPZ1</accession>
<feature type="transmembrane region" description="Helical" evidence="1">
    <location>
        <begin position="41"/>
        <end position="62"/>
    </location>
</feature>
<dbReference type="RefSeq" id="WP_009420217.1">
    <property type="nucleotide sequence ID" value="NZ_CAJPNJ010000036.1"/>
</dbReference>
<gene>
    <name evidence="2" type="ORF">NCTC11546_01810</name>
    <name evidence="3" type="ORF">OL231_04645</name>
</gene>
<sequence length="75" mass="8915">MNTELKQTLQFVFFIATPLCLVNSFITSDKFNLWNDWGLKFLTSYAISFPQAVLYVSLVKWYKRRKCKINKQISK</sequence>
<keyword evidence="1" id="KW-0812">Transmembrane</keyword>
<reference evidence="3" key="2">
    <citation type="submission" date="2022-10" db="EMBL/GenBank/DDBJ databases">
        <title>Complete genome sequence of Capnocytophaga ochracea KCOM 2812 isolated from actinomycosis lesion.</title>
        <authorList>
            <person name="Kook J.-K."/>
            <person name="Park S.-N."/>
            <person name="Lim Y.K."/>
        </authorList>
    </citation>
    <scope>NUCLEOTIDE SEQUENCE</scope>
    <source>
        <strain evidence="3">KCOM 28121</strain>
    </source>
</reference>
<protein>
    <submittedName>
        <fullName evidence="2">Uncharacterized protein</fullName>
    </submittedName>
</protein>
<evidence type="ECO:0000313" key="4">
    <source>
        <dbReference type="Proteomes" id="UP000249891"/>
    </source>
</evidence>
<feature type="transmembrane region" description="Helical" evidence="1">
    <location>
        <begin position="7"/>
        <end position="26"/>
    </location>
</feature>
<dbReference type="EMBL" id="CP110230">
    <property type="protein sequence ID" value="UZD41835.1"/>
    <property type="molecule type" value="Genomic_DNA"/>
</dbReference>
<dbReference type="Proteomes" id="UP001163262">
    <property type="component" value="Chromosome"/>
</dbReference>
<evidence type="ECO:0000313" key="2">
    <source>
        <dbReference type="EMBL" id="SQA78571.1"/>
    </source>
</evidence>
<dbReference type="Proteomes" id="UP000249891">
    <property type="component" value="Unassembled WGS sequence"/>
</dbReference>
<keyword evidence="1" id="KW-0472">Membrane</keyword>
<evidence type="ECO:0000313" key="3">
    <source>
        <dbReference type="EMBL" id="UZD41835.1"/>
    </source>
</evidence>
<organism evidence="2 4">
    <name type="scientific">Capnocytophaga ochracea</name>
    <dbReference type="NCBI Taxonomy" id="1018"/>
    <lineage>
        <taxon>Bacteria</taxon>
        <taxon>Pseudomonadati</taxon>
        <taxon>Bacteroidota</taxon>
        <taxon>Flavobacteriia</taxon>
        <taxon>Flavobacteriales</taxon>
        <taxon>Flavobacteriaceae</taxon>
        <taxon>Capnocytophaga</taxon>
    </lineage>
</organism>